<keyword evidence="11" id="KW-1185">Reference proteome</keyword>
<evidence type="ECO:0000256" key="3">
    <source>
        <dbReference type="ARBA" id="ARBA00022617"/>
    </source>
</evidence>
<keyword evidence="6 8" id="KW-0408">Iron</keyword>
<gene>
    <name evidence="10" type="ORF">QN277_020423</name>
</gene>
<name>A0AAE1JJH0_9FABA</name>
<dbReference type="Pfam" id="PF00067">
    <property type="entry name" value="p450"/>
    <property type="match status" value="1"/>
</dbReference>
<comment type="cofactor">
    <cofactor evidence="1 8">
        <name>heme</name>
        <dbReference type="ChEBI" id="CHEBI:30413"/>
    </cofactor>
</comment>
<keyword evidence="7 9" id="KW-0503">Monooxygenase</keyword>
<reference evidence="10" key="1">
    <citation type="submission" date="2023-10" db="EMBL/GenBank/DDBJ databases">
        <title>Chromosome-level genome of the transformable northern wattle, Acacia crassicarpa.</title>
        <authorList>
            <person name="Massaro I."/>
            <person name="Sinha N.R."/>
            <person name="Poethig S."/>
            <person name="Leichty A.R."/>
        </authorList>
    </citation>
    <scope>NUCLEOTIDE SEQUENCE</scope>
    <source>
        <strain evidence="10">Acra3RX</strain>
        <tissue evidence="10">Leaf</tissue>
    </source>
</reference>
<dbReference type="PANTHER" id="PTHR24296">
    <property type="entry name" value="CYTOCHROME P450"/>
    <property type="match status" value="1"/>
</dbReference>
<dbReference type="InterPro" id="IPR001128">
    <property type="entry name" value="Cyt_P450"/>
</dbReference>
<organism evidence="10 11">
    <name type="scientific">Acacia crassicarpa</name>
    <name type="common">northern wattle</name>
    <dbReference type="NCBI Taxonomy" id="499986"/>
    <lineage>
        <taxon>Eukaryota</taxon>
        <taxon>Viridiplantae</taxon>
        <taxon>Streptophyta</taxon>
        <taxon>Embryophyta</taxon>
        <taxon>Tracheophyta</taxon>
        <taxon>Spermatophyta</taxon>
        <taxon>Magnoliopsida</taxon>
        <taxon>eudicotyledons</taxon>
        <taxon>Gunneridae</taxon>
        <taxon>Pentapetalae</taxon>
        <taxon>rosids</taxon>
        <taxon>fabids</taxon>
        <taxon>Fabales</taxon>
        <taxon>Fabaceae</taxon>
        <taxon>Caesalpinioideae</taxon>
        <taxon>mimosoid clade</taxon>
        <taxon>Acacieae</taxon>
        <taxon>Acacia</taxon>
    </lineage>
</organism>
<dbReference type="InterPro" id="IPR036396">
    <property type="entry name" value="Cyt_P450_sf"/>
</dbReference>
<evidence type="ECO:0000313" key="11">
    <source>
        <dbReference type="Proteomes" id="UP001293593"/>
    </source>
</evidence>
<evidence type="ECO:0000256" key="7">
    <source>
        <dbReference type="ARBA" id="ARBA00023033"/>
    </source>
</evidence>
<dbReference type="Gene3D" id="1.10.630.10">
    <property type="entry name" value="Cytochrome P450"/>
    <property type="match status" value="1"/>
</dbReference>
<comment type="caution">
    <text evidence="10">The sequence shown here is derived from an EMBL/GenBank/DDBJ whole genome shotgun (WGS) entry which is preliminary data.</text>
</comment>
<dbReference type="Proteomes" id="UP001293593">
    <property type="component" value="Unassembled WGS sequence"/>
</dbReference>
<keyword evidence="4 8" id="KW-0479">Metal-binding</keyword>
<dbReference type="GO" id="GO:0016705">
    <property type="term" value="F:oxidoreductase activity, acting on paired donors, with incorporation or reduction of molecular oxygen"/>
    <property type="evidence" value="ECO:0007669"/>
    <property type="project" value="InterPro"/>
</dbReference>
<dbReference type="InterPro" id="IPR017972">
    <property type="entry name" value="Cyt_P450_CS"/>
</dbReference>
<evidence type="ECO:0000256" key="1">
    <source>
        <dbReference type="ARBA" id="ARBA00001971"/>
    </source>
</evidence>
<evidence type="ECO:0008006" key="12">
    <source>
        <dbReference type="Google" id="ProtNLM"/>
    </source>
</evidence>
<evidence type="ECO:0000313" key="10">
    <source>
        <dbReference type="EMBL" id="KAK4271782.1"/>
    </source>
</evidence>
<dbReference type="CDD" id="cd11064">
    <property type="entry name" value="CYP86A"/>
    <property type="match status" value="1"/>
</dbReference>
<protein>
    <recommendedName>
        <fullName evidence="12">Cytochrome P450</fullName>
    </recommendedName>
</protein>
<evidence type="ECO:0000256" key="2">
    <source>
        <dbReference type="ARBA" id="ARBA00010617"/>
    </source>
</evidence>
<evidence type="ECO:0000256" key="4">
    <source>
        <dbReference type="ARBA" id="ARBA00022723"/>
    </source>
</evidence>
<evidence type="ECO:0000256" key="8">
    <source>
        <dbReference type="PIRSR" id="PIRSR602401-1"/>
    </source>
</evidence>
<keyword evidence="3 8" id="KW-0349">Heme</keyword>
<dbReference type="GO" id="GO:0006629">
    <property type="term" value="P:lipid metabolic process"/>
    <property type="evidence" value="ECO:0007669"/>
    <property type="project" value="UniProtKB-ARBA"/>
</dbReference>
<keyword evidence="5 9" id="KW-0560">Oxidoreductase</keyword>
<dbReference type="AlphaFoldDB" id="A0AAE1JJH0"/>
<sequence length="493" mass="57429">MLGFVGFAAFLFLLFHFHRRSRYYRNPLFPDWPLFGMLPPLLKNLWQIHDFTTQVLQRNCGTGNFLGPWFTGMHYLATCDPMNVHHILSKNFPNYIKGLKFREIFEPFGDAILTTDSDAWKYHRTLFHSLFKTKGFALLLKKTVRKKVEKSLFLVLDHVEREGIEVDLQAMFNRFNFDIVCSNVLGYDPQSFAIDFPKVACETAFTEVEESLFLRHTVPKSIWKLQSWLQIGPEKKMTRACEVLDRFLYESIATKRENLAKDNVEKDEENDDLLTCLMRKEEGKEHASDKFLRDTAYNLFLAGRGTITSALTWFFWLVAKHSSVEEKILQEIKQEKEEEKDQVYLHAALCEAMRLYPPIPFEWKQAIKNDILPSGHEVGAGTLMILSLYAMGRCEETWGKDCLEFKPERWISERGSIVPIPSYKFISFNSGPRTCMGKDLSFIQMKMVASSILRNYQIHVAEDHPIYPSFSIMLLMKYGLKVRITKKAARKNE</sequence>
<dbReference type="PRINTS" id="PR00463">
    <property type="entry name" value="EP450I"/>
</dbReference>
<feature type="binding site" description="axial binding residue" evidence="8">
    <location>
        <position position="435"/>
    </location>
    <ligand>
        <name>heme</name>
        <dbReference type="ChEBI" id="CHEBI:30413"/>
    </ligand>
    <ligandPart>
        <name>Fe</name>
        <dbReference type="ChEBI" id="CHEBI:18248"/>
    </ligandPart>
</feature>
<dbReference type="GO" id="GO:0004497">
    <property type="term" value="F:monooxygenase activity"/>
    <property type="evidence" value="ECO:0007669"/>
    <property type="project" value="UniProtKB-KW"/>
</dbReference>
<dbReference type="PROSITE" id="PS00086">
    <property type="entry name" value="CYTOCHROME_P450"/>
    <property type="match status" value="1"/>
</dbReference>
<comment type="similarity">
    <text evidence="2 9">Belongs to the cytochrome P450 family.</text>
</comment>
<dbReference type="SUPFAM" id="SSF48264">
    <property type="entry name" value="Cytochrome P450"/>
    <property type="match status" value="1"/>
</dbReference>
<evidence type="ECO:0000256" key="9">
    <source>
        <dbReference type="RuleBase" id="RU000461"/>
    </source>
</evidence>
<dbReference type="GO" id="GO:0020037">
    <property type="term" value="F:heme binding"/>
    <property type="evidence" value="ECO:0007669"/>
    <property type="project" value="InterPro"/>
</dbReference>
<evidence type="ECO:0000256" key="6">
    <source>
        <dbReference type="ARBA" id="ARBA00023004"/>
    </source>
</evidence>
<dbReference type="GO" id="GO:0005506">
    <property type="term" value="F:iron ion binding"/>
    <property type="evidence" value="ECO:0007669"/>
    <property type="project" value="InterPro"/>
</dbReference>
<proteinExistence type="inferred from homology"/>
<evidence type="ECO:0000256" key="5">
    <source>
        <dbReference type="ARBA" id="ARBA00023002"/>
    </source>
</evidence>
<accession>A0AAE1JJH0</accession>
<dbReference type="EMBL" id="JAWXYG010000005">
    <property type="protein sequence ID" value="KAK4271782.1"/>
    <property type="molecule type" value="Genomic_DNA"/>
</dbReference>
<dbReference type="InterPro" id="IPR002401">
    <property type="entry name" value="Cyt_P450_E_grp-I"/>
</dbReference>
<dbReference type="PRINTS" id="PR00385">
    <property type="entry name" value="P450"/>
</dbReference>